<evidence type="ECO:0000256" key="8">
    <source>
        <dbReference type="ARBA" id="ARBA00032926"/>
    </source>
</evidence>
<protein>
    <recommendedName>
        <fullName evidence="7">GCS light chain</fullName>
    </recommendedName>
    <alternativeName>
        <fullName evidence="5">Gamma-ECS regulatory subunit</fullName>
    </alternativeName>
    <alternativeName>
        <fullName evidence="8">Gamma-glutamylcysteine synthetase regulatory subunit</fullName>
    </alternativeName>
    <alternativeName>
        <fullName evidence="6">Glutamate--cysteine ligase modifier subunit</fullName>
    </alternativeName>
</protein>
<sequence>MQSCTNKEQVIADAGSVTIHSGNILHKILRTSQEICQSFCGTVKQWTADKSEIPSITTQCSHGGVFINNEKDTEWSKERNRDDIKLTVKLFLWKNDAEIVKEAVLTVIDYYQCEKIDLLLLSLPPTSNCPHNTFRSVKYQDIREVWIQLCNLAADGFITELGVCDMDEPSLKDICESSDVKPVANQINLQECCHPPKNLSAYASEHHIKLLTHNDPNDVLPEDTLQFVLPASDKNRSWKACFLTRYSAVIRLREIVMLKGYFLCMKATKES</sequence>
<dbReference type="Pfam" id="PF00248">
    <property type="entry name" value="Aldo_ket_red"/>
    <property type="match status" value="1"/>
</dbReference>
<comment type="similarity">
    <text evidence="2">Belongs to the aldo/keto reductase family. Glutamate--cysteine ligase light chain subfamily.</text>
</comment>
<evidence type="ECO:0000259" key="9">
    <source>
        <dbReference type="Pfam" id="PF00248"/>
    </source>
</evidence>
<dbReference type="PANTHER" id="PTHR13295:SF4">
    <property type="entry name" value="GLUTAMATE--CYSTEINE LIGASE REGULATORY SUBUNIT"/>
    <property type="match status" value="1"/>
</dbReference>
<keyword evidence="4" id="KW-0317">Glutathione biosynthesis</keyword>
<evidence type="ECO:0000256" key="3">
    <source>
        <dbReference type="ARBA" id="ARBA00011532"/>
    </source>
</evidence>
<name>A0ABP0F934_CLALP</name>
<evidence type="ECO:0000256" key="4">
    <source>
        <dbReference type="ARBA" id="ARBA00022684"/>
    </source>
</evidence>
<evidence type="ECO:0000256" key="5">
    <source>
        <dbReference type="ARBA" id="ARBA00030406"/>
    </source>
</evidence>
<evidence type="ECO:0000313" key="10">
    <source>
        <dbReference type="EMBL" id="CAK8674707.1"/>
    </source>
</evidence>
<evidence type="ECO:0000256" key="1">
    <source>
        <dbReference type="ARBA" id="ARBA00005006"/>
    </source>
</evidence>
<keyword evidence="11" id="KW-1185">Reference proteome</keyword>
<gene>
    <name evidence="10" type="ORF">CVLEPA_LOCUS4380</name>
</gene>
<proteinExistence type="inferred from homology"/>
<feature type="domain" description="NADP-dependent oxidoreductase" evidence="9">
    <location>
        <begin position="79"/>
        <end position="211"/>
    </location>
</feature>
<comment type="subunit">
    <text evidence="3">Heterodimer of a catalytic heavy chain and a regulatory light chain.</text>
</comment>
<reference evidence="10 11" key="1">
    <citation type="submission" date="2024-02" db="EMBL/GenBank/DDBJ databases">
        <authorList>
            <person name="Daric V."/>
            <person name="Darras S."/>
        </authorList>
    </citation>
    <scope>NUCLEOTIDE SEQUENCE [LARGE SCALE GENOMIC DNA]</scope>
</reference>
<dbReference type="Gene3D" id="3.20.20.100">
    <property type="entry name" value="NADP-dependent oxidoreductase domain"/>
    <property type="match status" value="1"/>
</dbReference>
<evidence type="ECO:0000256" key="7">
    <source>
        <dbReference type="ARBA" id="ARBA00031732"/>
    </source>
</evidence>
<accession>A0ABP0F934</accession>
<evidence type="ECO:0000256" key="2">
    <source>
        <dbReference type="ARBA" id="ARBA00008612"/>
    </source>
</evidence>
<dbReference type="EMBL" id="CAWYQH010000013">
    <property type="protein sequence ID" value="CAK8674707.1"/>
    <property type="molecule type" value="Genomic_DNA"/>
</dbReference>
<dbReference type="Proteomes" id="UP001642483">
    <property type="component" value="Unassembled WGS sequence"/>
</dbReference>
<dbReference type="InterPro" id="IPR023210">
    <property type="entry name" value="NADP_OxRdtase_dom"/>
</dbReference>
<dbReference type="PANTHER" id="PTHR13295">
    <property type="entry name" value="GLUTAMATE CYSTEINE LIGASE REGULATORY SUBUNIT"/>
    <property type="match status" value="1"/>
</dbReference>
<dbReference type="InterPro" id="IPR036812">
    <property type="entry name" value="NAD(P)_OxRdtase_dom_sf"/>
</dbReference>
<evidence type="ECO:0000256" key="6">
    <source>
        <dbReference type="ARBA" id="ARBA00031154"/>
    </source>
</evidence>
<evidence type="ECO:0000313" key="11">
    <source>
        <dbReference type="Proteomes" id="UP001642483"/>
    </source>
</evidence>
<comment type="caution">
    <text evidence="10">The sequence shown here is derived from an EMBL/GenBank/DDBJ whole genome shotgun (WGS) entry which is preliminary data.</text>
</comment>
<dbReference type="InterPro" id="IPR032963">
    <property type="entry name" value="Gclm"/>
</dbReference>
<dbReference type="SUPFAM" id="SSF51430">
    <property type="entry name" value="NAD(P)-linked oxidoreductase"/>
    <property type="match status" value="1"/>
</dbReference>
<comment type="pathway">
    <text evidence="1">Sulfur metabolism; glutathione biosynthesis; glutathione from L-cysteine and L-glutamate: step 1/2.</text>
</comment>
<organism evidence="10 11">
    <name type="scientific">Clavelina lepadiformis</name>
    <name type="common">Light-bulb sea squirt</name>
    <name type="synonym">Ascidia lepadiformis</name>
    <dbReference type="NCBI Taxonomy" id="159417"/>
    <lineage>
        <taxon>Eukaryota</taxon>
        <taxon>Metazoa</taxon>
        <taxon>Chordata</taxon>
        <taxon>Tunicata</taxon>
        <taxon>Ascidiacea</taxon>
        <taxon>Aplousobranchia</taxon>
        <taxon>Clavelinidae</taxon>
        <taxon>Clavelina</taxon>
    </lineage>
</organism>